<evidence type="ECO:0000256" key="4">
    <source>
        <dbReference type="ARBA" id="ARBA00022528"/>
    </source>
</evidence>
<sequence>MQRSVSHSDCTFVLSYRMPGELQRWKHDSPITVGVPICFENIICKDKYQKLNRFSSRHAFGSVCNDKTSCSKRDRTLGLTATLSVSATLASEGPTDEKVSTLQTLNGLKKKDTSTRELMAMEPFDSISIEQMKDEDLWHFRHGPSPGDLAEVEAFCRIFRLAEQVHNVVMDALCSVKDARQNLRSMPDASNGSVSDLENITEDQEIPLLEEKVVSGLGCIGALVYQQKQEVLNGRLNVGFTPVARHDTMPPLAKFRARMKKFCEELESILLCYFPADDIQFKAMHKTFQKLQNVCLDAGYSRKEGAPSHADIPNWGVVKSRTPWSDELSAVDNEIAFWRGGQPTDDGIQWLIDKGFKVIVDMRREDSADFLAKSAMDAAVCLGKLKHIKLPVEAGSNPTKDQVVDFAKHLADPNSRPLYLHSQKGVGRTSAMVSRWREIGLLTIPSKEHNLPDLSSNDDFNLRDKKPAENVSEDADHNSHETTDFTNGAVKSTDRYLSDPQDQTSKSMKEKNTDFIRPFDAQRPVSNYLSRHEMSKFMRGRRIFPQTFNQIRTPQVSKTVNTKVDESDTFFSSTEEPAGRWIFDRQGIPRAMKMDERMDRSVPSRYGNGSISTEEAKELGDPADNSSQSVSSEKMTRDSGFYNVVGNDDDEEDNTPIVGDMCASTTGVVRLQSRKKAEMYLVRTDGFSCTREKVKESTLAFTHPSTQQQMLMWKTAPKTVLLLKKLGSELMQEAQQVASFLHYKEGMNVIVEPEVHDRFARVPGFGFIQTFHVQDTSNLHERIDFVVCLGGDGVILHASNIFRNAVPPVVSFNLGSLGFLTAHPFEDFMQDLRAIIHGNTMVEGVYITLRMRLRCELFRGGNPVPGKVFDVLNEVVVDRGSNPYLCKIECYERNRLITKVQADGVIVATPTGSTAYSTAAGGSMVHPNVPCMLFTPICPHSLSFRPVILPDSALLELKVPEDARSNAWVSFDGKRRQQLSRGDSIRICMSQHPLPTVNKSDQTDDWFQSLVRCLNWNERLEQKALP</sequence>
<comment type="caution">
    <text evidence="18">The sequence shown here is derived from an EMBL/GenBank/DDBJ whole genome shotgun (WGS) entry which is preliminary data.</text>
</comment>
<keyword evidence="12" id="KW-0809">Transit peptide</keyword>
<dbReference type="GO" id="GO:0006741">
    <property type="term" value="P:NADP+ biosynthetic process"/>
    <property type="evidence" value="ECO:0007669"/>
    <property type="project" value="InterPro"/>
</dbReference>
<dbReference type="InterPro" id="IPR016064">
    <property type="entry name" value="NAD/diacylglycerol_kinase_sf"/>
</dbReference>
<dbReference type="GO" id="GO:0019674">
    <property type="term" value="P:NAD+ metabolic process"/>
    <property type="evidence" value="ECO:0007669"/>
    <property type="project" value="InterPro"/>
</dbReference>
<evidence type="ECO:0000256" key="13">
    <source>
        <dbReference type="ARBA" id="ARBA00023027"/>
    </source>
</evidence>
<dbReference type="Pfam" id="PF22741">
    <property type="entry name" value="PTP-NADK"/>
    <property type="match status" value="1"/>
</dbReference>
<name>A0A8T2V3R9_CERRI</name>
<dbReference type="GO" id="GO:0009507">
    <property type="term" value="C:chloroplast"/>
    <property type="evidence" value="ECO:0007669"/>
    <property type="project" value="UniProtKB-SubCell"/>
</dbReference>
<evidence type="ECO:0000313" key="19">
    <source>
        <dbReference type="Proteomes" id="UP000825935"/>
    </source>
</evidence>
<dbReference type="AlphaFoldDB" id="A0A8T2V3R9"/>
<keyword evidence="11" id="KW-0112">Calmodulin-binding</keyword>
<keyword evidence="7" id="KW-0547">Nucleotide-binding</keyword>
<dbReference type="Proteomes" id="UP000825935">
    <property type="component" value="Chromosome 4"/>
</dbReference>
<feature type="region of interest" description="Disordered" evidence="16">
    <location>
        <begin position="600"/>
        <end position="636"/>
    </location>
</feature>
<proteinExistence type="inferred from homology"/>
<dbReference type="Gene3D" id="3.40.50.10330">
    <property type="entry name" value="Probable inorganic polyphosphate/atp-NAD kinase, domain 1"/>
    <property type="match status" value="1"/>
</dbReference>
<organism evidence="18 19">
    <name type="scientific">Ceratopteris richardii</name>
    <name type="common">Triangle waterfern</name>
    <dbReference type="NCBI Taxonomy" id="49495"/>
    <lineage>
        <taxon>Eukaryota</taxon>
        <taxon>Viridiplantae</taxon>
        <taxon>Streptophyta</taxon>
        <taxon>Embryophyta</taxon>
        <taxon>Tracheophyta</taxon>
        <taxon>Polypodiopsida</taxon>
        <taxon>Polypodiidae</taxon>
        <taxon>Polypodiales</taxon>
        <taxon>Pteridineae</taxon>
        <taxon>Pteridaceae</taxon>
        <taxon>Parkerioideae</taxon>
        <taxon>Ceratopteris</taxon>
    </lineage>
</organism>
<evidence type="ECO:0000256" key="5">
    <source>
        <dbReference type="ARBA" id="ARBA00022640"/>
    </source>
</evidence>
<dbReference type="InterPro" id="IPR055214">
    <property type="entry name" value="PTP-NADK"/>
</dbReference>
<evidence type="ECO:0000256" key="8">
    <source>
        <dbReference type="ARBA" id="ARBA00022777"/>
    </source>
</evidence>
<evidence type="ECO:0000256" key="16">
    <source>
        <dbReference type="SAM" id="MobiDB-lite"/>
    </source>
</evidence>
<reference evidence="18" key="1">
    <citation type="submission" date="2021-08" db="EMBL/GenBank/DDBJ databases">
        <title>WGS assembly of Ceratopteris richardii.</title>
        <authorList>
            <person name="Marchant D.B."/>
            <person name="Chen G."/>
            <person name="Jenkins J."/>
            <person name="Shu S."/>
            <person name="Leebens-Mack J."/>
            <person name="Grimwood J."/>
            <person name="Schmutz J."/>
            <person name="Soltis P."/>
            <person name="Soltis D."/>
            <person name="Chen Z.-H."/>
        </authorList>
    </citation>
    <scope>NUCLEOTIDE SEQUENCE</scope>
    <source>
        <strain evidence="18">Whitten #5841</strain>
        <tissue evidence="18">Leaf</tissue>
    </source>
</reference>
<evidence type="ECO:0000256" key="1">
    <source>
        <dbReference type="ARBA" id="ARBA00004229"/>
    </source>
</evidence>
<comment type="similarity">
    <text evidence="2">Belongs to the NAD kinase family.</text>
</comment>
<evidence type="ECO:0000256" key="10">
    <source>
        <dbReference type="ARBA" id="ARBA00022857"/>
    </source>
</evidence>
<keyword evidence="10" id="KW-0521">NADP</keyword>
<dbReference type="GO" id="GO:0005516">
    <property type="term" value="F:calmodulin binding"/>
    <property type="evidence" value="ECO:0007669"/>
    <property type="project" value="UniProtKB-KW"/>
</dbReference>
<dbReference type="PANTHER" id="PTHR20275:SF6">
    <property type="entry name" value="NAD KINASE 2, CHLOROPLASTIC"/>
    <property type="match status" value="1"/>
</dbReference>
<dbReference type="GO" id="GO:0005524">
    <property type="term" value="F:ATP binding"/>
    <property type="evidence" value="ECO:0007669"/>
    <property type="project" value="UniProtKB-KW"/>
</dbReference>
<dbReference type="GO" id="GO:0003951">
    <property type="term" value="F:NAD+ kinase activity"/>
    <property type="evidence" value="ECO:0007669"/>
    <property type="project" value="UniProtKB-EC"/>
</dbReference>
<evidence type="ECO:0000256" key="2">
    <source>
        <dbReference type="ARBA" id="ARBA00010995"/>
    </source>
</evidence>
<evidence type="ECO:0000256" key="14">
    <source>
        <dbReference type="ARBA" id="ARBA00047925"/>
    </source>
</evidence>
<evidence type="ECO:0000256" key="15">
    <source>
        <dbReference type="ARBA" id="ARBA00053646"/>
    </source>
</evidence>
<evidence type="ECO:0000256" key="3">
    <source>
        <dbReference type="ARBA" id="ARBA00012120"/>
    </source>
</evidence>
<dbReference type="SUPFAM" id="SSF111331">
    <property type="entry name" value="NAD kinase/diacylglycerol kinase-like"/>
    <property type="match status" value="1"/>
</dbReference>
<evidence type="ECO:0000256" key="7">
    <source>
        <dbReference type="ARBA" id="ARBA00022741"/>
    </source>
</evidence>
<dbReference type="EMBL" id="CM035409">
    <property type="protein sequence ID" value="KAH7438860.1"/>
    <property type="molecule type" value="Genomic_DNA"/>
</dbReference>
<comment type="function">
    <text evidence="15">Involved in chlorophyll synthesis and chloroplast protection against oxidative damage.</text>
</comment>
<dbReference type="EC" id="2.7.1.23" evidence="3"/>
<accession>A0A8T2V3R9</accession>
<keyword evidence="13" id="KW-0520">NAD</keyword>
<dbReference type="InterPro" id="IPR017438">
    <property type="entry name" value="ATP-NAD_kinase_N"/>
</dbReference>
<evidence type="ECO:0000256" key="6">
    <source>
        <dbReference type="ARBA" id="ARBA00022679"/>
    </source>
</evidence>
<dbReference type="FunFam" id="2.60.200.30:FF:000004">
    <property type="entry name" value="NAD kinase 2, chloroplastic"/>
    <property type="match status" value="1"/>
</dbReference>
<feature type="region of interest" description="Disordered" evidence="16">
    <location>
        <begin position="469"/>
        <end position="510"/>
    </location>
</feature>
<protein>
    <recommendedName>
        <fullName evidence="3">NAD(+) kinase</fullName>
        <ecNumber evidence="3">2.7.1.23</ecNumber>
    </recommendedName>
</protein>
<dbReference type="OMA" id="SEGEMNY"/>
<dbReference type="Gene3D" id="3.90.190.10">
    <property type="entry name" value="Protein tyrosine phosphatase superfamily"/>
    <property type="match status" value="1"/>
</dbReference>
<feature type="domain" description="DSP-PTPase phosphatase fused to NAD+ Kinase" evidence="17">
    <location>
        <begin position="307"/>
        <end position="463"/>
    </location>
</feature>
<keyword evidence="8" id="KW-0418">Kinase</keyword>
<evidence type="ECO:0000256" key="11">
    <source>
        <dbReference type="ARBA" id="ARBA00022860"/>
    </source>
</evidence>
<gene>
    <name evidence="18" type="ORF">KP509_04G034000</name>
</gene>
<dbReference type="Pfam" id="PF01513">
    <property type="entry name" value="NAD_kinase"/>
    <property type="match status" value="1"/>
</dbReference>
<evidence type="ECO:0000313" key="18">
    <source>
        <dbReference type="EMBL" id="KAH7438859.1"/>
    </source>
</evidence>
<keyword evidence="4" id="KW-0150">Chloroplast</keyword>
<keyword evidence="5" id="KW-0934">Plastid</keyword>
<dbReference type="InterPro" id="IPR002504">
    <property type="entry name" value="NADK"/>
</dbReference>
<evidence type="ECO:0000259" key="17">
    <source>
        <dbReference type="Pfam" id="PF22741"/>
    </source>
</evidence>
<dbReference type="OrthoDB" id="24581at2759"/>
<dbReference type="SUPFAM" id="SSF52799">
    <property type="entry name" value="(Phosphotyrosine protein) phosphatases II"/>
    <property type="match status" value="1"/>
</dbReference>
<keyword evidence="6" id="KW-0808">Transferase</keyword>
<dbReference type="FunFam" id="3.40.50.10330:FF:000019">
    <property type="entry name" value="NAD kinase 2, chloroplastic"/>
    <property type="match status" value="1"/>
</dbReference>
<dbReference type="InterPro" id="IPR017437">
    <property type="entry name" value="ATP-NAD_kinase_PpnK-typ_C"/>
</dbReference>
<keyword evidence="19" id="KW-1185">Reference proteome</keyword>
<dbReference type="PANTHER" id="PTHR20275">
    <property type="entry name" value="NAD KINASE"/>
    <property type="match status" value="1"/>
</dbReference>
<dbReference type="Gene3D" id="2.60.200.30">
    <property type="entry name" value="Probable inorganic polyphosphate/atp-NAD kinase, domain 2"/>
    <property type="match status" value="1"/>
</dbReference>
<dbReference type="HAMAP" id="MF_00361">
    <property type="entry name" value="NAD_kinase"/>
    <property type="match status" value="1"/>
</dbReference>
<comment type="subcellular location">
    <subcellularLocation>
        <location evidence="1">Plastid</location>
        <location evidence="1">Chloroplast</location>
    </subcellularLocation>
</comment>
<comment type="catalytic activity">
    <reaction evidence="14">
        <text>NAD(+) + ATP = ADP + NADP(+) + H(+)</text>
        <dbReference type="Rhea" id="RHEA:18629"/>
        <dbReference type="ChEBI" id="CHEBI:15378"/>
        <dbReference type="ChEBI" id="CHEBI:30616"/>
        <dbReference type="ChEBI" id="CHEBI:57540"/>
        <dbReference type="ChEBI" id="CHEBI:58349"/>
        <dbReference type="ChEBI" id="CHEBI:456216"/>
        <dbReference type="EC" id="2.7.1.23"/>
    </reaction>
</comment>
<evidence type="ECO:0000256" key="12">
    <source>
        <dbReference type="ARBA" id="ARBA00022946"/>
    </source>
</evidence>
<keyword evidence="9" id="KW-0067">ATP-binding</keyword>
<dbReference type="InterPro" id="IPR029021">
    <property type="entry name" value="Prot-tyrosine_phosphatase-like"/>
</dbReference>
<dbReference type="EMBL" id="CM035409">
    <property type="protein sequence ID" value="KAH7438859.1"/>
    <property type="molecule type" value="Genomic_DNA"/>
</dbReference>
<feature type="compositionally biased region" description="Polar residues" evidence="16">
    <location>
        <begin position="624"/>
        <end position="633"/>
    </location>
</feature>
<feature type="compositionally biased region" description="Basic and acidic residues" evidence="16">
    <location>
        <begin position="469"/>
        <end position="483"/>
    </location>
</feature>
<evidence type="ECO:0000256" key="9">
    <source>
        <dbReference type="ARBA" id="ARBA00022840"/>
    </source>
</evidence>
<dbReference type="Pfam" id="PF20143">
    <property type="entry name" value="NAD_kinase_C"/>
    <property type="match status" value="1"/>
</dbReference>